<evidence type="ECO:0000256" key="4">
    <source>
        <dbReference type="ARBA" id="ARBA00044042"/>
    </source>
</evidence>
<dbReference type="Gene3D" id="3.40.50.2000">
    <property type="entry name" value="Glycogen Phosphorylase B"/>
    <property type="match status" value="2"/>
</dbReference>
<evidence type="ECO:0000256" key="1">
    <source>
        <dbReference type="ARBA" id="ARBA00022676"/>
    </source>
</evidence>
<dbReference type="PANTHER" id="PTHR30160">
    <property type="entry name" value="TETRAACYLDISACCHARIDE 4'-KINASE-RELATED"/>
    <property type="match status" value="1"/>
</dbReference>
<dbReference type="GO" id="GO:0008713">
    <property type="term" value="F:ADP-heptose-lipopolysaccharide heptosyltransferase activity"/>
    <property type="evidence" value="ECO:0007669"/>
    <property type="project" value="UniProtKB-EC"/>
</dbReference>
<dbReference type="AlphaFoldDB" id="F9GR55"/>
<dbReference type="InterPro" id="IPR002201">
    <property type="entry name" value="Glyco_trans_9"/>
</dbReference>
<evidence type="ECO:0000256" key="5">
    <source>
        <dbReference type="ARBA" id="ARBA00047503"/>
    </source>
</evidence>
<evidence type="ECO:0000313" key="10">
    <source>
        <dbReference type="EMBL" id="EGT74164.1"/>
    </source>
</evidence>
<dbReference type="Proteomes" id="UP000003258">
    <property type="component" value="Unassembled WGS sequence"/>
</dbReference>
<dbReference type="InterPro" id="IPR011910">
    <property type="entry name" value="RfaF"/>
</dbReference>
<dbReference type="CDD" id="cd03789">
    <property type="entry name" value="GT9_LPS_heptosyltransferase"/>
    <property type="match status" value="1"/>
</dbReference>
<dbReference type="Pfam" id="PF01075">
    <property type="entry name" value="Glyco_transf_9"/>
    <property type="match status" value="1"/>
</dbReference>
<evidence type="ECO:0000256" key="6">
    <source>
        <dbReference type="ARBA" id="ARBA00055016"/>
    </source>
</evidence>
<keyword evidence="2 10" id="KW-0808">Transferase</keyword>
<dbReference type="GO" id="GO:0005829">
    <property type="term" value="C:cytosol"/>
    <property type="evidence" value="ECO:0007669"/>
    <property type="project" value="TreeGrafter"/>
</dbReference>
<dbReference type="EMBL" id="AFQO01000016">
    <property type="protein sequence ID" value="EGT74164.1"/>
    <property type="molecule type" value="Genomic_DNA"/>
</dbReference>
<dbReference type="PATRIC" id="fig|1028803.3.peg.1729"/>
<dbReference type="FunFam" id="3.40.50.2000:FF:000023">
    <property type="entry name" value="ADP-heptose--LPS heptosyltransferase II"/>
    <property type="match status" value="1"/>
</dbReference>
<dbReference type="EC" id="2.4.99.24" evidence="4"/>
<gene>
    <name evidence="10" type="primary">rfaF</name>
    <name evidence="10" type="ORF">GG9_1651</name>
</gene>
<comment type="catalytic activity">
    <reaction evidence="5">
        <text>an L-alpha-D-Hep-(1-&gt;5)-[alpha-Kdo-(2-&gt;4)]-alpha-Kdo-(2-&gt;6)-lipid A + ADP-L-glycero-beta-D-manno-heptose = an L-alpha-D-Hep-(1-&gt;3)-L-alpha-D-Hep-(1-&gt;5)-[alpha-Kdo-(2-&gt;4)]-alpha-Kdo-(2-&gt;6)-lipid A + ADP + H(+)</text>
        <dbReference type="Rhea" id="RHEA:74071"/>
        <dbReference type="ChEBI" id="CHEBI:15378"/>
        <dbReference type="ChEBI" id="CHEBI:61506"/>
        <dbReference type="ChEBI" id="CHEBI:193068"/>
        <dbReference type="ChEBI" id="CHEBI:193069"/>
        <dbReference type="ChEBI" id="CHEBI:456216"/>
        <dbReference type="EC" id="2.4.99.24"/>
    </reaction>
</comment>
<comment type="caution">
    <text evidence="10">The sequence shown here is derived from an EMBL/GenBank/DDBJ whole genome shotgun (WGS) entry which is preliminary data.</text>
</comment>
<dbReference type="NCBIfam" id="TIGR02195">
    <property type="entry name" value="heptsyl_trn_II"/>
    <property type="match status" value="1"/>
</dbReference>
<comment type="similarity">
    <text evidence="3">Belongs to the glycosyltransferase 9 family.</text>
</comment>
<evidence type="ECO:0000256" key="7">
    <source>
        <dbReference type="ARBA" id="ARBA00060705"/>
    </source>
</evidence>
<dbReference type="GO" id="GO:0009244">
    <property type="term" value="P:lipopolysaccharide core region biosynthetic process"/>
    <property type="evidence" value="ECO:0007669"/>
    <property type="project" value="TreeGrafter"/>
</dbReference>
<evidence type="ECO:0000313" key="11">
    <source>
        <dbReference type="Proteomes" id="UP000003258"/>
    </source>
</evidence>
<proteinExistence type="inferred from homology"/>
<comment type="function">
    <text evidence="6">Glycosyltransferase involved in the biosynthesis of the core oligosaccharide region of lipooligosaccharide (LOS). Catalyzes the addition of a heptose unit to the heptosyl-Kdo2-lipid A module.</text>
</comment>
<protein>
    <recommendedName>
        <fullName evidence="8">Lipooligosaccharide heptosyltransferase 2</fullName>
        <ecNumber evidence="4">2.4.99.24</ecNumber>
    </recommendedName>
    <alternativeName>
        <fullName evidence="9">ADP-heptose:lipooligosaccharide heptosyltransferase II</fullName>
    </alternativeName>
</protein>
<keyword evidence="1" id="KW-0328">Glycosyltransferase</keyword>
<sequence length="370" mass="41442">MRLKISVFLTALLSERQKMNILIIGPSWVGDMMMSHSLYQQLKLQYPHCQIDVMAPNWCKPLLARMPEVRKAIEMPLGHGAFELGTRYRLGKSLREQYDMAIILPNSLKSAFVPFFAKIAHRRGWKGESRYILLNDLRANKKDYPMMVQRYVALAFEKDAVPKADDIPILNPYLTVEPAQQAETLKKFEKQTALLGERPIIGFCPGAEFGPAKRWPHYHYAKLAEMLIEKGYAVELFGSPKDVEAGEQIRNALPAELQSFCLNLAGQTNLNQAVDLIAHCTAIVSNDSGLMHIAAATDRPLVALYGPTSPTYTPPLSDKAEIIRLIEGDLIKVRKSTDSAEGYHQSLIDITPEKVLEKLTALLSANKKGI</sequence>
<dbReference type="eggNOG" id="COG0859">
    <property type="taxonomic scope" value="Bacteria"/>
</dbReference>
<name>F9GR55_HAEHA</name>
<reference evidence="10 11" key="1">
    <citation type="journal article" date="2011" name="J. Bacteriol.">
        <title>Genome Sequences for Five Strains of the Emerging Pathogen Haemophilus haemolyticus.</title>
        <authorList>
            <person name="Jordan I.K."/>
            <person name="Conley A.B."/>
            <person name="Antonov I.V."/>
            <person name="Arthur R.A."/>
            <person name="Cook E.D."/>
            <person name="Cooper G.P."/>
            <person name="Jones B.L."/>
            <person name="Knipe K.M."/>
            <person name="Lee K.J."/>
            <person name="Liu X."/>
            <person name="Mitchell G.J."/>
            <person name="Pande P.R."/>
            <person name="Petit R.A."/>
            <person name="Qin S."/>
            <person name="Rajan V.N."/>
            <person name="Sarda S."/>
            <person name="Sebastian A."/>
            <person name="Tang S."/>
            <person name="Thapliyal R."/>
            <person name="Varghese N.J."/>
            <person name="Ye T."/>
            <person name="Katz L.S."/>
            <person name="Wang X."/>
            <person name="Rowe L."/>
            <person name="Frace M."/>
            <person name="Mayer L.W."/>
        </authorList>
    </citation>
    <scope>NUCLEOTIDE SEQUENCE [LARGE SCALE GENOMIC DNA]</scope>
    <source>
        <strain evidence="10 11">M19501</strain>
    </source>
</reference>
<dbReference type="PANTHER" id="PTHR30160:SF7">
    <property type="entry name" value="ADP-HEPTOSE--LPS HEPTOSYLTRANSFERASE 2"/>
    <property type="match status" value="1"/>
</dbReference>
<comment type="pathway">
    <text evidence="7">Bacterial outer membrane biogenesis; LOS core biosynthesis.</text>
</comment>
<accession>F9GR55</accession>
<evidence type="ECO:0000256" key="3">
    <source>
        <dbReference type="ARBA" id="ARBA00043995"/>
    </source>
</evidence>
<evidence type="ECO:0000256" key="2">
    <source>
        <dbReference type="ARBA" id="ARBA00022679"/>
    </source>
</evidence>
<evidence type="ECO:0000256" key="9">
    <source>
        <dbReference type="ARBA" id="ARBA00075790"/>
    </source>
</evidence>
<dbReference type="FunFam" id="3.40.50.2000:FF:000022">
    <property type="entry name" value="ADP-heptose--LPS heptosyltransferase II"/>
    <property type="match status" value="1"/>
</dbReference>
<dbReference type="SUPFAM" id="SSF53756">
    <property type="entry name" value="UDP-Glycosyltransferase/glycogen phosphorylase"/>
    <property type="match status" value="1"/>
</dbReference>
<organism evidence="10 11">
    <name type="scientific">Haemophilus haemolyticus M19501</name>
    <dbReference type="NCBI Taxonomy" id="1028803"/>
    <lineage>
        <taxon>Bacteria</taxon>
        <taxon>Pseudomonadati</taxon>
        <taxon>Pseudomonadota</taxon>
        <taxon>Gammaproteobacteria</taxon>
        <taxon>Pasteurellales</taxon>
        <taxon>Pasteurellaceae</taxon>
        <taxon>Haemophilus</taxon>
    </lineage>
</organism>
<evidence type="ECO:0000256" key="8">
    <source>
        <dbReference type="ARBA" id="ARBA00068992"/>
    </source>
</evidence>
<dbReference type="InterPro" id="IPR051199">
    <property type="entry name" value="LPS_LOS_Heptosyltrfase"/>
</dbReference>